<evidence type="ECO:0000313" key="1">
    <source>
        <dbReference type="EMBL" id="KAF6143574.1"/>
    </source>
</evidence>
<accession>A0A7J7LM58</accession>
<keyword evidence="2" id="KW-1185">Reference proteome</keyword>
<dbReference type="EMBL" id="JACGCM010002205">
    <property type="protein sequence ID" value="KAF6143574.1"/>
    <property type="molecule type" value="Genomic_DNA"/>
</dbReference>
<organism evidence="1 2">
    <name type="scientific">Kingdonia uniflora</name>
    <dbReference type="NCBI Taxonomy" id="39325"/>
    <lineage>
        <taxon>Eukaryota</taxon>
        <taxon>Viridiplantae</taxon>
        <taxon>Streptophyta</taxon>
        <taxon>Embryophyta</taxon>
        <taxon>Tracheophyta</taxon>
        <taxon>Spermatophyta</taxon>
        <taxon>Magnoliopsida</taxon>
        <taxon>Ranunculales</taxon>
        <taxon>Circaeasteraceae</taxon>
        <taxon>Kingdonia</taxon>
    </lineage>
</organism>
<name>A0A7J7LM58_9MAGN</name>
<dbReference type="OrthoDB" id="2016915at2759"/>
<proteinExistence type="predicted"/>
<sequence>MGINRVIGSCSEEHEWELEYCRGNSTKSRVFKLVFNCFVEKIWKERNLRVFEDKANVYNNIEKKKSYLMERQTWQRVTMKSCLFTKGASYLIGKLELLLFLYSSCGSGCSYVAYFASFRACIPFPAEESKRNSKEIRFSQTPTDVPLQINKKANSNKVEASTNQAAEKQMPVYQLPSKILCLAEANTGEVFAQVTLLPESNV</sequence>
<reference evidence="1 2" key="1">
    <citation type="journal article" date="2020" name="IScience">
        <title>Genome Sequencing of the Endangered Kingdonia uniflora (Circaeasteraceae, Ranunculales) Reveals Potential Mechanisms of Evolutionary Specialization.</title>
        <authorList>
            <person name="Sun Y."/>
            <person name="Deng T."/>
            <person name="Zhang A."/>
            <person name="Moore M.J."/>
            <person name="Landis J.B."/>
            <person name="Lin N."/>
            <person name="Zhang H."/>
            <person name="Zhang X."/>
            <person name="Huang J."/>
            <person name="Zhang X."/>
            <person name="Sun H."/>
            <person name="Wang H."/>
        </authorList>
    </citation>
    <scope>NUCLEOTIDE SEQUENCE [LARGE SCALE GENOMIC DNA]</scope>
    <source>
        <strain evidence="1">TB1705</strain>
        <tissue evidence="1">Leaf</tissue>
    </source>
</reference>
<gene>
    <name evidence="1" type="ORF">GIB67_029743</name>
</gene>
<dbReference type="Proteomes" id="UP000541444">
    <property type="component" value="Unassembled WGS sequence"/>
</dbReference>
<evidence type="ECO:0000313" key="2">
    <source>
        <dbReference type="Proteomes" id="UP000541444"/>
    </source>
</evidence>
<protein>
    <submittedName>
        <fullName evidence="1">Uncharacterized protein</fullName>
    </submittedName>
</protein>
<dbReference type="AlphaFoldDB" id="A0A7J7LM58"/>
<comment type="caution">
    <text evidence="1">The sequence shown here is derived from an EMBL/GenBank/DDBJ whole genome shotgun (WGS) entry which is preliminary data.</text>
</comment>